<feature type="region of interest" description="Disordered" evidence="1">
    <location>
        <begin position="32"/>
        <end position="60"/>
    </location>
</feature>
<sequence length="124" mass="13425">MLTRTSDAGCSEALALGLDLLHKVGRSKHSSIKYMAGARRQSHSQQRTDDVGDEGRDDAEVSLAWRQGGTRGNEEESDLAFVIGPLQGRDVKGWRAGEETPDGAVACVSAEFAERLFQHVLDAL</sequence>
<evidence type="ECO:0000313" key="2">
    <source>
        <dbReference type="EMBL" id="KAF0686442.1"/>
    </source>
</evidence>
<proteinExistence type="predicted"/>
<protein>
    <submittedName>
        <fullName evidence="2">Uncharacterized protein</fullName>
    </submittedName>
</protein>
<comment type="caution">
    <text evidence="2">The sequence shown here is derived from an EMBL/GenBank/DDBJ whole genome shotgun (WGS) entry which is preliminary data.</text>
</comment>
<gene>
    <name evidence="2" type="ORF">As57867_021682</name>
</gene>
<dbReference type="AlphaFoldDB" id="A0A6A4XT70"/>
<organism evidence="2">
    <name type="scientific">Aphanomyces stellatus</name>
    <dbReference type="NCBI Taxonomy" id="120398"/>
    <lineage>
        <taxon>Eukaryota</taxon>
        <taxon>Sar</taxon>
        <taxon>Stramenopiles</taxon>
        <taxon>Oomycota</taxon>
        <taxon>Saprolegniomycetes</taxon>
        <taxon>Saprolegniales</taxon>
        <taxon>Verrucalvaceae</taxon>
        <taxon>Aphanomyces</taxon>
    </lineage>
</organism>
<evidence type="ECO:0000256" key="1">
    <source>
        <dbReference type="SAM" id="MobiDB-lite"/>
    </source>
</evidence>
<name>A0A6A4XT70_9STRA</name>
<dbReference type="EMBL" id="VJMH01007000">
    <property type="protein sequence ID" value="KAF0686442.1"/>
    <property type="molecule type" value="Genomic_DNA"/>
</dbReference>
<feature type="non-terminal residue" evidence="2">
    <location>
        <position position="124"/>
    </location>
</feature>
<accession>A0A6A4XT70</accession>
<reference evidence="2" key="1">
    <citation type="submission" date="2019-06" db="EMBL/GenBank/DDBJ databases">
        <title>Genomics analysis of Aphanomyces spp. identifies a new class of oomycete effector associated with host adaptation.</title>
        <authorList>
            <person name="Gaulin E."/>
        </authorList>
    </citation>
    <scope>NUCLEOTIDE SEQUENCE</scope>
    <source>
        <strain evidence="2">CBS 578.67</strain>
    </source>
</reference>